<dbReference type="EMBL" id="CM031821">
    <property type="protein sequence ID" value="KAG6630472.1"/>
    <property type="molecule type" value="Genomic_DNA"/>
</dbReference>
<reference evidence="1" key="1">
    <citation type="submission" date="2020-12" db="EMBL/GenBank/DDBJ databases">
        <title>WGS assembly of Carya illinoinensis cv. Pawnee.</title>
        <authorList>
            <person name="Platts A."/>
            <person name="Shu S."/>
            <person name="Wright S."/>
            <person name="Barry K."/>
            <person name="Edger P."/>
            <person name="Pires J.C."/>
            <person name="Schmutz J."/>
        </authorList>
    </citation>
    <scope>NUCLEOTIDE SEQUENCE</scope>
    <source>
        <tissue evidence="1">Leaf</tissue>
    </source>
</reference>
<accession>A0A8T1NLA1</accession>
<dbReference type="AlphaFoldDB" id="A0A8T1NLA1"/>
<proteinExistence type="predicted"/>
<evidence type="ECO:0000313" key="1">
    <source>
        <dbReference type="EMBL" id="KAG6630472.1"/>
    </source>
</evidence>
<evidence type="ECO:0000313" key="2">
    <source>
        <dbReference type="Proteomes" id="UP000811609"/>
    </source>
</evidence>
<sequence>MNLTIQGLMVMKTEWKKDGTLFFFFYKYHIGHNKERQYSLPPDYLGWPFLGKMWSFLQAFKSNNPDSFISNFVSRSLFHPFSLSLKF</sequence>
<name>A0A8T1NLA1_CARIL</name>
<protein>
    <submittedName>
        <fullName evidence="1">Uncharacterized protein</fullName>
    </submittedName>
</protein>
<comment type="caution">
    <text evidence="1">The sequence shown here is derived from an EMBL/GenBank/DDBJ whole genome shotgun (WGS) entry which is preliminary data.</text>
</comment>
<keyword evidence="2" id="KW-1185">Reference proteome</keyword>
<organism evidence="1 2">
    <name type="scientific">Carya illinoinensis</name>
    <name type="common">Pecan</name>
    <dbReference type="NCBI Taxonomy" id="32201"/>
    <lineage>
        <taxon>Eukaryota</taxon>
        <taxon>Viridiplantae</taxon>
        <taxon>Streptophyta</taxon>
        <taxon>Embryophyta</taxon>
        <taxon>Tracheophyta</taxon>
        <taxon>Spermatophyta</taxon>
        <taxon>Magnoliopsida</taxon>
        <taxon>eudicotyledons</taxon>
        <taxon>Gunneridae</taxon>
        <taxon>Pentapetalae</taxon>
        <taxon>rosids</taxon>
        <taxon>fabids</taxon>
        <taxon>Fagales</taxon>
        <taxon>Juglandaceae</taxon>
        <taxon>Carya</taxon>
    </lineage>
</organism>
<dbReference type="Proteomes" id="UP000811609">
    <property type="component" value="Chromosome 13"/>
</dbReference>
<gene>
    <name evidence="1" type="ORF">CIPAW_13G020100</name>
</gene>